<gene>
    <name evidence="1" type="ORF">CGI_10001387</name>
</gene>
<organism evidence="1">
    <name type="scientific">Magallana gigas</name>
    <name type="common">Pacific oyster</name>
    <name type="synonym">Crassostrea gigas</name>
    <dbReference type="NCBI Taxonomy" id="29159"/>
    <lineage>
        <taxon>Eukaryota</taxon>
        <taxon>Metazoa</taxon>
        <taxon>Spiralia</taxon>
        <taxon>Lophotrochozoa</taxon>
        <taxon>Mollusca</taxon>
        <taxon>Bivalvia</taxon>
        <taxon>Autobranchia</taxon>
        <taxon>Pteriomorphia</taxon>
        <taxon>Ostreida</taxon>
        <taxon>Ostreoidea</taxon>
        <taxon>Ostreidae</taxon>
        <taxon>Magallana</taxon>
    </lineage>
</organism>
<accession>K1QMG3</accession>
<name>K1QMG3_MAGGI</name>
<dbReference type="EMBL" id="JH819047">
    <property type="protein sequence ID" value="EKC22836.1"/>
    <property type="molecule type" value="Genomic_DNA"/>
</dbReference>
<sequence length="118" mass="12770">MSPGDVNLNVLDRQADKVAAMLVTVWNQTPVAVTLVIEDPSVTTGTILTDRKCMWIDIYNYTTDATTESGSGSGDSATIWANFNRFNKIRGTVSAAFGMESKLSSLPSYVTSSKIGWL</sequence>
<dbReference type="AlphaFoldDB" id="K1QMG3"/>
<evidence type="ECO:0000313" key="1">
    <source>
        <dbReference type="EMBL" id="EKC22836.1"/>
    </source>
</evidence>
<reference evidence="1" key="1">
    <citation type="journal article" date="2012" name="Nature">
        <title>The oyster genome reveals stress adaptation and complexity of shell formation.</title>
        <authorList>
            <person name="Zhang G."/>
            <person name="Fang X."/>
            <person name="Guo X."/>
            <person name="Li L."/>
            <person name="Luo R."/>
            <person name="Xu F."/>
            <person name="Yang P."/>
            <person name="Zhang L."/>
            <person name="Wang X."/>
            <person name="Qi H."/>
            <person name="Xiong Z."/>
            <person name="Que H."/>
            <person name="Xie Y."/>
            <person name="Holland P.W."/>
            <person name="Paps J."/>
            <person name="Zhu Y."/>
            <person name="Wu F."/>
            <person name="Chen Y."/>
            <person name="Wang J."/>
            <person name="Peng C."/>
            <person name="Meng J."/>
            <person name="Yang L."/>
            <person name="Liu J."/>
            <person name="Wen B."/>
            <person name="Zhang N."/>
            <person name="Huang Z."/>
            <person name="Zhu Q."/>
            <person name="Feng Y."/>
            <person name="Mount A."/>
            <person name="Hedgecock D."/>
            <person name="Xu Z."/>
            <person name="Liu Y."/>
            <person name="Domazet-Loso T."/>
            <person name="Du Y."/>
            <person name="Sun X."/>
            <person name="Zhang S."/>
            <person name="Liu B."/>
            <person name="Cheng P."/>
            <person name="Jiang X."/>
            <person name="Li J."/>
            <person name="Fan D."/>
            <person name="Wang W."/>
            <person name="Fu W."/>
            <person name="Wang T."/>
            <person name="Wang B."/>
            <person name="Zhang J."/>
            <person name="Peng Z."/>
            <person name="Li Y."/>
            <person name="Li N."/>
            <person name="Wang J."/>
            <person name="Chen M."/>
            <person name="He Y."/>
            <person name="Tan F."/>
            <person name="Song X."/>
            <person name="Zheng Q."/>
            <person name="Huang R."/>
            <person name="Yang H."/>
            <person name="Du X."/>
            <person name="Chen L."/>
            <person name="Yang M."/>
            <person name="Gaffney P.M."/>
            <person name="Wang S."/>
            <person name="Luo L."/>
            <person name="She Z."/>
            <person name="Ming Y."/>
            <person name="Huang W."/>
            <person name="Zhang S."/>
            <person name="Huang B."/>
            <person name="Zhang Y."/>
            <person name="Qu T."/>
            <person name="Ni P."/>
            <person name="Miao G."/>
            <person name="Wang J."/>
            <person name="Wang Q."/>
            <person name="Steinberg C.E."/>
            <person name="Wang H."/>
            <person name="Li N."/>
            <person name="Qian L."/>
            <person name="Zhang G."/>
            <person name="Li Y."/>
            <person name="Yang H."/>
            <person name="Liu X."/>
            <person name="Wang J."/>
            <person name="Yin Y."/>
            <person name="Wang J."/>
        </authorList>
    </citation>
    <scope>NUCLEOTIDE SEQUENCE [LARGE SCALE GENOMIC DNA]</scope>
    <source>
        <strain evidence="1">05x7-T-G4-1.051#20</strain>
    </source>
</reference>
<protein>
    <submittedName>
        <fullName evidence="1">Uncharacterized protein</fullName>
    </submittedName>
</protein>
<proteinExistence type="predicted"/>
<dbReference type="InParanoid" id="K1QMG3"/>
<dbReference type="HOGENOM" id="CLU_2075409_0_0_1"/>